<name>A0ABM6EP32_9CLOT</name>
<dbReference type="NCBIfam" id="TIGR00254">
    <property type="entry name" value="GGDEF"/>
    <property type="match status" value="1"/>
</dbReference>
<dbReference type="SUPFAM" id="SSF55073">
    <property type="entry name" value="Nucleotide cyclase"/>
    <property type="match status" value="1"/>
</dbReference>
<gene>
    <name evidence="3" type="ORF">BJL90_01175</name>
</gene>
<dbReference type="Proteomes" id="UP000177894">
    <property type="component" value="Chromosome"/>
</dbReference>
<dbReference type="PANTHER" id="PTHR45138">
    <property type="entry name" value="REGULATORY COMPONENTS OF SENSORY TRANSDUCTION SYSTEM"/>
    <property type="match status" value="1"/>
</dbReference>
<dbReference type="CDD" id="cd01949">
    <property type="entry name" value="GGDEF"/>
    <property type="match status" value="1"/>
</dbReference>
<organism evidence="3 4">
    <name type="scientific">Clostridium formicaceticum</name>
    <dbReference type="NCBI Taxonomy" id="1497"/>
    <lineage>
        <taxon>Bacteria</taxon>
        <taxon>Bacillati</taxon>
        <taxon>Bacillota</taxon>
        <taxon>Clostridia</taxon>
        <taxon>Eubacteriales</taxon>
        <taxon>Clostridiaceae</taxon>
        <taxon>Clostridium</taxon>
    </lineage>
</organism>
<reference evidence="3 4" key="1">
    <citation type="submission" date="2016-10" db="EMBL/GenBank/DDBJ databases">
        <title>Complete Genome Sequence of Acetogen Clostridium formicoaceticum ATCC 27076.</title>
        <authorList>
            <person name="Bao T."/>
            <person name="Cheng C."/>
            <person name="Zhao J."/>
            <person name="Yang S.-T."/>
            <person name="Wang J."/>
            <person name="Wang M."/>
        </authorList>
    </citation>
    <scope>NUCLEOTIDE SEQUENCE [LARGE SCALE GENOMIC DNA]</scope>
    <source>
        <strain evidence="3 4">ATCC 27076</strain>
    </source>
</reference>
<dbReference type="InterPro" id="IPR000160">
    <property type="entry name" value="GGDEF_dom"/>
</dbReference>
<evidence type="ECO:0000313" key="3">
    <source>
        <dbReference type="EMBL" id="AOY74685.1"/>
    </source>
</evidence>
<dbReference type="EMBL" id="CP017603">
    <property type="protein sequence ID" value="AOY74685.1"/>
    <property type="molecule type" value="Genomic_DNA"/>
</dbReference>
<proteinExistence type="predicted"/>
<keyword evidence="4" id="KW-1185">Reference proteome</keyword>
<dbReference type="PANTHER" id="PTHR45138:SF23">
    <property type="entry name" value="SIGNALING PROTEIN"/>
    <property type="match status" value="1"/>
</dbReference>
<dbReference type="InterPro" id="IPR029787">
    <property type="entry name" value="Nucleotide_cyclase"/>
</dbReference>
<evidence type="ECO:0000259" key="2">
    <source>
        <dbReference type="PROSITE" id="PS50887"/>
    </source>
</evidence>
<accession>A0ABM6EP32</accession>
<evidence type="ECO:0000313" key="4">
    <source>
        <dbReference type="Proteomes" id="UP000177894"/>
    </source>
</evidence>
<dbReference type="InterPro" id="IPR043128">
    <property type="entry name" value="Rev_trsase/Diguanyl_cyclase"/>
</dbReference>
<dbReference type="SMART" id="SM00267">
    <property type="entry name" value="GGDEF"/>
    <property type="match status" value="1"/>
</dbReference>
<evidence type="ECO:0000256" key="1">
    <source>
        <dbReference type="SAM" id="Coils"/>
    </source>
</evidence>
<dbReference type="Pfam" id="PF00990">
    <property type="entry name" value="GGDEF"/>
    <property type="match status" value="1"/>
</dbReference>
<keyword evidence="1" id="KW-0175">Coiled coil</keyword>
<dbReference type="Gene3D" id="3.30.70.270">
    <property type="match status" value="1"/>
</dbReference>
<sequence>MERGYMKKYCKLLKEKDKEILQLKKELVVWRKQASLDQMTGTMNKIEGFKKLQCEMKRALITKENITVAFIDIDRLKEVNDRLGHCAGDQLLVDVSNILKRNVRKEDFIFRFGGDEFVVVFPNTEQFQAKKIWVRICNKIEKFNTQRNLMYSISLSAGFYEYCYNKKLTLKEFIQLADLDMYREKCQKQKEF</sequence>
<dbReference type="PROSITE" id="PS50887">
    <property type="entry name" value="GGDEF"/>
    <property type="match status" value="1"/>
</dbReference>
<protein>
    <recommendedName>
        <fullName evidence="2">GGDEF domain-containing protein</fullName>
    </recommendedName>
</protein>
<dbReference type="InterPro" id="IPR050469">
    <property type="entry name" value="Diguanylate_Cyclase"/>
</dbReference>
<feature type="coiled-coil region" evidence="1">
    <location>
        <begin position="6"/>
        <end position="33"/>
    </location>
</feature>
<feature type="domain" description="GGDEF" evidence="2">
    <location>
        <begin position="64"/>
        <end position="192"/>
    </location>
</feature>